<accession>A0A173WHC1</accession>
<dbReference type="CDD" id="cd14667">
    <property type="entry name" value="3D_containing_proteins"/>
    <property type="match status" value="1"/>
</dbReference>
<dbReference type="GO" id="GO:0006508">
    <property type="term" value="P:proteolysis"/>
    <property type="evidence" value="ECO:0007669"/>
    <property type="project" value="UniProtKB-KW"/>
</dbReference>
<dbReference type="PROSITE" id="PS51935">
    <property type="entry name" value="NLPC_P60"/>
    <property type="match status" value="1"/>
</dbReference>
<keyword evidence="2" id="KW-0645">Protease</keyword>
<feature type="region of interest" description="Disordered" evidence="5">
    <location>
        <begin position="65"/>
        <end position="259"/>
    </location>
</feature>
<comment type="similarity">
    <text evidence="1">Belongs to the peptidase C40 family.</text>
</comment>
<dbReference type="InterPro" id="IPR051202">
    <property type="entry name" value="Peptidase_C40"/>
</dbReference>
<feature type="region of interest" description="Disordered" evidence="5">
    <location>
        <begin position="520"/>
        <end position="567"/>
    </location>
</feature>
<dbReference type="Proteomes" id="UP000095706">
    <property type="component" value="Unassembled WGS sequence"/>
</dbReference>
<dbReference type="PROSITE" id="PS51781">
    <property type="entry name" value="SH3B"/>
    <property type="match status" value="1"/>
</dbReference>
<protein>
    <submittedName>
        <fullName evidence="8">Gamma-D-glutamyl-L-lysine endopeptidase</fullName>
        <ecNumber evidence="8">3.4.-.-</ecNumber>
    </submittedName>
</protein>
<dbReference type="InterPro" id="IPR038765">
    <property type="entry name" value="Papain-like_cys_pep_sf"/>
</dbReference>
<gene>
    <name evidence="8" type="primary">ykfC</name>
    <name evidence="8" type="ORF">ERS852406_00103</name>
</gene>
<dbReference type="Gene3D" id="3.90.1720.10">
    <property type="entry name" value="endopeptidase domain like (from Nostoc punctiforme)"/>
    <property type="match status" value="1"/>
</dbReference>
<keyword evidence="3 8" id="KW-0378">Hydrolase</keyword>
<feature type="compositionally biased region" description="Acidic residues" evidence="5">
    <location>
        <begin position="102"/>
        <end position="114"/>
    </location>
</feature>
<evidence type="ECO:0000256" key="1">
    <source>
        <dbReference type="ARBA" id="ARBA00007074"/>
    </source>
</evidence>
<proteinExistence type="inferred from homology"/>
<dbReference type="PANTHER" id="PTHR47053:SF1">
    <property type="entry name" value="MUREIN DD-ENDOPEPTIDASE MEPH-RELATED"/>
    <property type="match status" value="1"/>
</dbReference>
<dbReference type="InterPro" id="IPR059180">
    <property type="entry name" value="3D_YorM"/>
</dbReference>
<dbReference type="AlphaFoldDB" id="A0A173WHC1"/>
<evidence type="ECO:0000256" key="2">
    <source>
        <dbReference type="ARBA" id="ARBA00022670"/>
    </source>
</evidence>
<evidence type="ECO:0000256" key="3">
    <source>
        <dbReference type="ARBA" id="ARBA00022801"/>
    </source>
</evidence>
<feature type="domain" description="SH3b" evidence="6">
    <location>
        <begin position="282"/>
        <end position="347"/>
    </location>
</feature>
<evidence type="ECO:0000259" key="6">
    <source>
        <dbReference type="PROSITE" id="PS51781"/>
    </source>
</evidence>
<dbReference type="Pfam" id="PF00877">
    <property type="entry name" value="NLPC_P60"/>
    <property type="match status" value="1"/>
</dbReference>
<dbReference type="RefSeq" id="WP_055225771.1">
    <property type="nucleotide sequence ID" value="NZ_CAXSRP010000014.1"/>
</dbReference>
<reference evidence="8 9" key="1">
    <citation type="submission" date="2015-09" db="EMBL/GenBank/DDBJ databases">
        <authorList>
            <consortium name="Pathogen Informatics"/>
        </authorList>
    </citation>
    <scope>NUCLEOTIDE SEQUENCE [LARGE SCALE GENOMIC DNA]</scope>
    <source>
        <strain evidence="8 9">2789STDY5608849</strain>
    </source>
</reference>
<feature type="compositionally biased region" description="Acidic residues" evidence="5">
    <location>
        <begin position="74"/>
        <end position="94"/>
    </location>
</feature>
<feature type="compositionally biased region" description="Low complexity" evidence="5">
    <location>
        <begin position="234"/>
        <end position="243"/>
    </location>
</feature>
<dbReference type="PANTHER" id="PTHR47053">
    <property type="entry name" value="MUREIN DD-ENDOPEPTIDASE MEPH-RELATED"/>
    <property type="match status" value="1"/>
</dbReference>
<feature type="compositionally biased region" description="Acidic residues" evidence="5">
    <location>
        <begin position="198"/>
        <end position="207"/>
    </location>
</feature>
<dbReference type="EMBL" id="CYYV01000001">
    <property type="protein sequence ID" value="CUN37877.1"/>
    <property type="molecule type" value="Genomic_DNA"/>
</dbReference>
<feature type="compositionally biased region" description="Polar residues" evidence="5">
    <location>
        <begin position="223"/>
        <end position="233"/>
    </location>
</feature>
<feature type="compositionally biased region" description="Acidic residues" evidence="5">
    <location>
        <begin position="141"/>
        <end position="154"/>
    </location>
</feature>
<evidence type="ECO:0000259" key="7">
    <source>
        <dbReference type="PROSITE" id="PS51935"/>
    </source>
</evidence>
<feature type="compositionally biased region" description="Basic and acidic residues" evidence="5">
    <location>
        <begin position="520"/>
        <end position="532"/>
    </location>
</feature>
<feature type="compositionally biased region" description="Polar residues" evidence="5">
    <location>
        <begin position="553"/>
        <end position="564"/>
    </location>
</feature>
<keyword evidence="4" id="KW-0788">Thiol protease</keyword>
<feature type="domain" description="NlpC/P60" evidence="7">
    <location>
        <begin position="390"/>
        <end position="517"/>
    </location>
</feature>
<dbReference type="Gene3D" id="2.30.30.40">
    <property type="entry name" value="SH3 Domains"/>
    <property type="match status" value="1"/>
</dbReference>
<feature type="compositionally biased region" description="Low complexity" evidence="5">
    <location>
        <begin position="208"/>
        <end position="219"/>
    </location>
</feature>
<name>A0A173WHC1_9FIRM</name>
<evidence type="ECO:0000313" key="9">
    <source>
        <dbReference type="Proteomes" id="UP000095706"/>
    </source>
</evidence>
<dbReference type="EC" id="3.4.-.-" evidence="8"/>
<organism evidence="8 9">
    <name type="scientific">Fusicatenibacter saccharivorans</name>
    <dbReference type="NCBI Taxonomy" id="1150298"/>
    <lineage>
        <taxon>Bacteria</taxon>
        <taxon>Bacillati</taxon>
        <taxon>Bacillota</taxon>
        <taxon>Clostridia</taxon>
        <taxon>Lachnospirales</taxon>
        <taxon>Lachnospiraceae</taxon>
        <taxon>Fusicatenibacter</taxon>
    </lineage>
</organism>
<dbReference type="SUPFAM" id="SSF54001">
    <property type="entry name" value="Cysteine proteinases"/>
    <property type="match status" value="1"/>
</dbReference>
<evidence type="ECO:0000256" key="5">
    <source>
        <dbReference type="SAM" id="MobiDB-lite"/>
    </source>
</evidence>
<evidence type="ECO:0000313" key="8">
    <source>
        <dbReference type="EMBL" id="CUN37877.1"/>
    </source>
</evidence>
<evidence type="ECO:0000256" key="4">
    <source>
        <dbReference type="ARBA" id="ARBA00022807"/>
    </source>
</evidence>
<dbReference type="GO" id="GO:0008234">
    <property type="term" value="F:cysteine-type peptidase activity"/>
    <property type="evidence" value="ECO:0007669"/>
    <property type="project" value="UniProtKB-KW"/>
</dbReference>
<dbReference type="InterPro" id="IPR000064">
    <property type="entry name" value="NLP_P60_dom"/>
</dbReference>
<dbReference type="InterPro" id="IPR003646">
    <property type="entry name" value="SH3-like_bac-type"/>
</dbReference>
<sequence length="667" mass="72026">MVDKTMMGDKCAELVRAAMIGALAVTLGNPTAVYAAEEETADPGQIGIEIAGEAAVGAASFCVEEDAAEKAPAEAEEVTEPEGTQNDEMEEESGSEGKEDETVPEEPEPQEPDGGENAGMTEPGKTGETEPEGPENAEPGEAGETEPEEPENPEPGDQGDMPETPGNSEMDGSWPGEGEDISNDPWPGQEEIGGGDGEQMEPPEEENGSAGSDDATGGDKTAEVSSDSDLSQSAEPPAAEAEPVFSAEQEAERTRESYSEWQAAEAEKVTISRMPWLFHTVEKTYAIADVNSWLHVREGKDTNQKIVGILPKGSLCYILADADSDWVYVESGDVRGFVCARYLLRGEEAEKEVNRWQEESFPMAEMWVKPWNNKAYTYTYATTRTLLSSDEARGEVLQYAKKFLGNPYVWGGTSLTNGCDCSGFAQQIFANFGYTLPRTSRQQAKAGTRIPVQEAKPGDLLFYQRESGFIYHVMIYLGDGKVIHAGSEATGILISDFNYEKSTEFAVRVISEEIRESKIETGDVDNGRKEGNSVDNQTTENGNGGKQKAGAENVQNTSAENSTAGDRLESASGKYLGNFKLTAYCNCAVCCGRWAGGPTASGKMPVQGRTIATGVLPFGTKLNIGGKIYTVEDRGTPYGHIDIYMERHADAEEFGVRYADVYQSEEI</sequence>